<evidence type="ECO:0000259" key="8">
    <source>
        <dbReference type="Pfam" id="PF05649"/>
    </source>
</evidence>
<evidence type="ECO:0000256" key="6">
    <source>
        <dbReference type="ARBA" id="ARBA00023049"/>
    </source>
</evidence>
<protein>
    <recommendedName>
        <fullName evidence="11">Peptidase M13 N-terminal domain-containing protein</fullName>
    </recommendedName>
</protein>
<dbReference type="SUPFAM" id="SSF55486">
    <property type="entry name" value="Metalloproteases ('zincins'), catalytic domain"/>
    <property type="match status" value="1"/>
</dbReference>
<dbReference type="Proteomes" id="UP000288216">
    <property type="component" value="Unassembled WGS sequence"/>
</dbReference>
<dbReference type="OrthoDB" id="6475849at2759"/>
<keyword evidence="3" id="KW-0479">Metal-binding</keyword>
<keyword evidence="4" id="KW-0378">Hydrolase</keyword>
<keyword evidence="2" id="KW-0645">Protease</keyword>
<dbReference type="Pfam" id="PF01431">
    <property type="entry name" value="Peptidase_M13"/>
    <property type="match status" value="1"/>
</dbReference>
<reference evidence="9 10" key="1">
    <citation type="journal article" date="2018" name="Nat. Ecol. Evol.">
        <title>Shark genomes provide insights into elasmobranch evolution and the origin of vertebrates.</title>
        <authorList>
            <person name="Hara Y"/>
            <person name="Yamaguchi K"/>
            <person name="Onimaru K"/>
            <person name="Kadota M"/>
            <person name="Koyanagi M"/>
            <person name="Keeley SD"/>
            <person name="Tatsumi K"/>
            <person name="Tanaka K"/>
            <person name="Motone F"/>
            <person name="Kageyama Y"/>
            <person name="Nozu R"/>
            <person name="Adachi N"/>
            <person name="Nishimura O"/>
            <person name="Nakagawa R"/>
            <person name="Tanegashima C"/>
            <person name="Kiyatake I"/>
            <person name="Matsumoto R"/>
            <person name="Murakumo K"/>
            <person name="Nishida K"/>
            <person name="Terakita A"/>
            <person name="Kuratani S"/>
            <person name="Sato K"/>
            <person name="Hyodo S Kuraku.S."/>
        </authorList>
    </citation>
    <scope>NUCLEOTIDE SEQUENCE [LARGE SCALE GENOMIC DNA]</scope>
</reference>
<comment type="caution">
    <text evidence="9">The sequence shown here is derived from an EMBL/GenBank/DDBJ whole genome shotgun (WGS) entry which is preliminary data.</text>
</comment>
<evidence type="ECO:0000313" key="10">
    <source>
        <dbReference type="Proteomes" id="UP000288216"/>
    </source>
</evidence>
<evidence type="ECO:0000259" key="7">
    <source>
        <dbReference type="Pfam" id="PF01431"/>
    </source>
</evidence>
<evidence type="ECO:0000256" key="4">
    <source>
        <dbReference type="ARBA" id="ARBA00022801"/>
    </source>
</evidence>
<dbReference type="InterPro" id="IPR008753">
    <property type="entry name" value="Peptidase_M13_N"/>
</dbReference>
<evidence type="ECO:0000256" key="3">
    <source>
        <dbReference type="ARBA" id="ARBA00022723"/>
    </source>
</evidence>
<dbReference type="GO" id="GO:0005886">
    <property type="term" value="C:plasma membrane"/>
    <property type="evidence" value="ECO:0007669"/>
    <property type="project" value="TreeGrafter"/>
</dbReference>
<dbReference type="STRING" id="75743.A0A401PPB8"/>
<evidence type="ECO:0000313" key="9">
    <source>
        <dbReference type="EMBL" id="GCB74986.1"/>
    </source>
</evidence>
<dbReference type="GO" id="GO:0016485">
    <property type="term" value="P:protein processing"/>
    <property type="evidence" value="ECO:0007669"/>
    <property type="project" value="TreeGrafter"/>
</dbReference>
<dbReference type="PANTHER" id="PTHR11733:SF141">
    <property type="entry name" value="MEMBRANE METALLO-ENDOPEPTIDASE-LIKE 1"/>
    <property type="match status" value="1"/>
</dbReference>
<name>A0A401PPB8_SCYTO</name>
<gene>
    <name evidence="9" type="ORF">scyTo_0020300</name>
</gene>
<accession>A0A401PPB8</accession>
<dbReference type="InterPro" id="IPR000718">
    <property type="entry name" value="Peptidase_M13"/>
</dbReference>
<proteinExistence type="predicted"/>
<comment type="cofactor">
    <cofactor evidence="1">
        <name>Zn(2+)</name>
        <dbReference type="ChEBI" id="CHEBI:29105"/>
    </cofactor>
</comment>
<dbReference type="InterPro" id="IPR018497">
    <property type="entry name" value="Peptidase_M13_C"/>
</dbReference>
<dbReference type="InterPro" id="IPR042089">
    <property type="entry name" value="Peptidase_M13_dom_2"/>
</dbReference>
<dbReference type="AlphaFoldDB" id="A0A401PPB8"/>
<dbReference type="CDD" id="cd08662">
    <property type="entry name" value="M13"/>
    <property type="match status" value="1"/>
</dbReference>
<evidence type="ECO:0000256" key="1">
    <source>
        <dbReference type="ARBA" id="ARBA00001947"/>
    </source>
</evidence>
<sequence length="291" mass="33646">MTLSQLQVKFDLNGFNWTQFLHGIMSSVNIEVYPDEEIVVLCVGYLQKLQYILPKYSKRTLQNYLTWLLVIKHVPSLNSRFRDAQAKFQKELYDKSEEKARWQECVSYTNKQMESAVGALYVREAFAGERKRMVRDLIEKIREVFIETLDELEWLDAASKQKAREKAQAIKEKIGYPDYILEDNNPKLDQEYEHRNISENKYFENNLLNLKATAQAIFGKLRQKVDPDQWIVGAAIVGAFYSINENQILFPAGILQPPLISKHQLQALNFGGIGFVIGHEITHGFDNEGGH</sequence>
<dbReference type="PANTHER" id="PTHR11733">
    <property type="entry name" value="ZINC METALLOPROTEASE FAMILY M13 NEPRILYSIN-RELATED"/>
    <property type="match status" value="1"/>
</dbReference>
<dbReference type="GO" id="GO:0004222">
    <property type="term" value="F:metalloendopeptidase activity"/>
    <property type="evidence" value="ECO:0007669"/>
    <property type="project" value="InterPro"/>
</dbReference>
<keyword evidence="5" id="KW-0862">Zinc</keyword>
<dbReference type="EMBL" id="BFAA01016212">
    <property type="protein sequence ID" value="GCB74986.1"/>
    <property type="molecule type" value="Genomic_DNA"/>
</dbReference>
<evidence type="ECO:0000256" key="2">
    <source>
        <dbReference type="ARBA" id="ARBA00022670"/>
    </source>
</evidence>
<dbReference type="OMA" id="WNISFTE"/>
<evidence type="ECO:0008006" key="11">
    <source>
        <dbReference type="Google" id="ProtNLM"/>
    </source>
</evidence>
<keyword evidence="6" id="KW-0482">Metalloprotease</keyword>
<dbReference type="PRINTS" id="PR00786">
    <property type="entry name" value="NEPRILYSIN"/>
</dbReference>
<feature type="domain" description="Peptidase M13 N-terminal" evidence="8">
    <location>
        <begin position="1"/>
        <end position="177"/>
    </location>
</feature>
<dbReference type="Pfam" id="PF05649">
    <property type="entry name" value="Peptidase_M13_N"/>
    <property type="match status" value="1"/>
</dbReference>
<evidence type="ECO:0000256" key="5">
    <source>
        <dbReference type="ARBA" id="ARBA00022833"/>
    </source>
</evidence>
<dbReference type="PROSITE" id="PS51885">
    <property type="entry name" value="NEPRILYSIN"/>
    <property type="match status" value="1"/>
</dbReference>
<feature type="domain" description="Peptidase M13 C-terminal" evidence="7">
    <location>
        <begin position="239"/>
        <end position="289"/>
    </location>
</feature>
<keyword evidence="10" id="KW-1185">Reference proteome</keyword>
<organism evidence="9 10">
    <name type="scientific">Scyliorhinus torazame</name>
    <name type="common">Cloudy catshark</name>
    <name type="synonym">Catulus torazame</name>
    <dbReference type="NCBI Taxonomy" id="75743"/>
    <lineage>
        <taxon>Eukaryota</taxon>
        <taxon>Metazoa</taxon>
        <taxon>Chordata</taxon>
        <taxon>Craniata</taxon>
        <taxon>Vertebrata</taxon>
        <taxon>Chondrichthyes</taxon>
        <taxon>Elasmobranchii</taxon>
        <taxon>Galeomorphii</taxon>
        <taxon>Galeoidea</taxon>
        <taxon>Carcharhiniformes</taxon>
        <taxon>Scyliorhinidae</taxon>
        <taxon>Scyliorhinus</taxon>
    </lineage>
</organism>
<dbReference type="Gene3D" id="1.10.1380.10">
    <property type="entry name" value="Neutral endopeptidase , domain2"/>
    <property type="match status" value="1"/>
</dbReference>
<dbReference type="GO" id="GO:0046872">
    <property type="term" value="F:metal ion binding"/>
    <property type="evidence" value="ECO:0007669"/>
    <property type="project" value="UniProtKB-KW"/>
</dbReference>